<dbReference type="InterPro" id="IPR023214">
    <property type="entry name" value="HAD_sf"/>
</dbReference>
<feature type="transmembrane region" description="Helical" evidence="6">
    <location>
        <begin position="225"/>
        <end position="246"/>
    </location>
</feature>
<feature type="transmembrane region" description="Helical" evidence="6">
    <location>
        <begin position="613"/>
        <end position="633"/>
    </location>
</feature>
<dbReference type="AlphaFoldDB" id="A0A381NAN3"/>
<dbReference type="InterPro" id="IPR023298">
    <property type="entry name" value="ATPase_P-typ_TM_dom_sf"/>
</dbReference>
<keyword evidence="4 6" id="KW-1133">Transmembrane helix</keyword>
<dbReference type="GO" id="GO:0016020">
    <property type="term" value="C:membrane"/>
    <property type="evidence" value="ECO:0007669"/>
    <property type="project" value="UniProtKB-SubCell"/>
</dbReference>
<evidence type="ECO:0000256" key="2">
    <source>
        <dbReference type="ARBA" id="ARBA00022692"/>
    </source>
</evidence>
<dbReference type="SUPFAM" id="SSF56784">
    <property type="entry name" value="HAD-like"/>
    <property type="match status" value="1"/>
</dbReference>
<dbReference type="PANTHER" id="PTHR42861">
    <property type="entry name" value="CALCIUM-TRANSPORTING ATPASE"/>
    <property type="match status" value="1"/>
</dbReference>
<dbReference type="NCBIfam" id="TIGR01494">
    <property type="entry name" value="ATPase_P-type"/>
    <property type="match status" value="2"/>
</dbReference>
<proteinExistence type="predicted"/>
<dbReference type="Gene3D" id="1.20.1110.10">
    <property type="entry name" value="Calcium-transporting ATPase, transmembrane domain"/>
    <property type="match status" value="1"/>
</dbReference>
<feature type="transmembrane region" description="Helical" evidence="6">
    <location>
        <begin position="639"/>
        <end position="657"/>
    </location>
</feature>
<dbReference type="GO" id="GO:0016887">
    <property type="term" value="F:ATP hydrolysis activity"/>
    <property type="evidence" value="ECO:0007669"/>
    <property type="project" value="InterPro"/>
</dbReference>
<feature type="transmembrane region" description="Helical" evidence="6">
    <location>
        <begin position="258"/>
        <end position="286"/>
    </location>
</feature>
<feature type="transmembrane region" description="Helical" evidence="6">
    <location>
        <begin position="727"/>
        <end position="747"/>
    </location>
</feature>
<keyword evidence="5 6" id="KW-0472">Membrane</keyword>
<feature type="transmembrane region" description="Helical" evidence="6">
    <location>
        <begin position="759"/>
        <end position="779"/>
    </location>
</feature>
<dbReference type="PRINTS" id="PR00120">
    <property type="entry name" value="HATPASE"/>
</dbReference>
<evidence type="ECO:0000256" key="1">
    <source>
        <dbReference type="ARBA" id="ARBA00004141"/>
    </source>
</evidence>
<dbReference type="PROSITE" id="PS00154">
    <property type="entry name" value="ATPASE_E1_E2"/>
    <property type="match status" value="1"/>
</dbReference>
<dbReference type="InterPro" id="IPR008250">
    <property type="entry name" value="ATPase_P-typ_transduc_dom_A_sf"/>
</dbReference>
<dbReference type="InterPro" id="IPR036412">
    <property type="entry name" value="HAD-like_sf"/>
</dbReference>
<dbReference type="Gene3D" id="2.70.150.10">
    <property type="entry name" value="Calcium-transporting ATPase, cytoplasmic transduction domain A"/>
    <property type="match status" value="1"/>
</dbReference>
<dbReference type="InterPro" id="IPR018303">
    <property type="entry name" value="ATPase_P-typ_P_site"/>
</dbReference>
<name>A0A381NAN3_9ZZZZ</name>
<feature type="transmembrane region" description="Helical" evidence="6">
    <location>
        <begin position="700"/>
        <end position="720"/>
    </location>
</feature>
<keyword evidence="2 6" id="KW-0812">Transmembrane</keyword>
<evidence type="ECO:0000313" key="8">
    <source>
        <dbReference type="EMBL" id="SUZ51499.1"/>
    </source>
</evidence>
<evidence type="ECO:0000256" key="6">
    <source>
        <dbReference type="SAM" id="Phobius"/>
    </source>
</evidence>
<comment type="subcellular location">
    <subcellularLocation>
        <location evidence="1">Membrane</location>
        <topology evidence="1">Multi-pass membrane protein</topology>
    </subcellularLocation>
</comment>
<evidence type="ECO:0000256" key="3">
    <source>
        <dbReference type="ARBA" id="ARBA00022967"/>
    </source>
</evidence>
<dbReference type="Pfam" id="PF00122">
    <property type="entry name" value="E1-E2_ATPase"/>
    <property type="match status" value="1"/>
</dbReference>
<dbReference type="Gene3D" id="3.40.50.1000">
    <property type="entry name" value="HAD superfamily/HAD-like"/>
    <property type="match status" value="1"/>
</dbReference>
<dbReference type="InterPro" id="IPR044492">
    <property type="entry name" value="P_typ_ATPase_HD_dom"/>
</dbReference>
<protein>
    <recommendedName>
        <fullName evidence="7">P-type ATPase A domain-containing protein</fullName>
    </recommendedName>
</protein>
<reference evidence="8" key="1">
    <citation type="submission" date="2018-05" db="EMBL/GenBank/DDBJ databases">
        <authorList>
            <person name="Lanie J.A."/>
            <person name="Ng W.-L."/>
            <person name="Kazmierczak K.M."/>
            <person name="Andrzejewski T.M."/>
            <person name="Davidsen T.M."/>
            <person name="Wayne K.J."/>
            <person name="Tettelin H."/>
            <person name="Glass J.I."/>
            <person name="Rusch D."/>
            <person name="Podicherti R."/>
            <person name="Tsui H.-C.T."/>
            <person name="Winkler M.E."/>
        </authorList>
    </citation>
    <scope>NUCLEOTIDE SEQUENCE</scope>
</reference>
<feature type="domain" description="P-type ATPase A" evidence="7">
    <location>
        <begin position="108"/>
        <end position="206"/>
    </location>
</feature>
<dbReference type="InterPro" id="IPR001757">
    <property type="entry name" value="P_typ_ATPase"/>
</dbReference>
<dbReference type="SUPFAM" id="SSF81665">
    <property type="entry name" value="Calcium ATPase, transmembrane domain M"/>
    <property type="match status" value="1"/>
</dbReference>
<evidence type="ECO:0000256" key="5">
    <source>
        <dbReference type="ARBA" id="ARBA00023136"/>
    </source>
</evidence>
<evidence type="ECO:0000256" key="4">
    <source>
        <dbReference type="ARBA" id="ARBA00022989"/>
    </source>
</evidence>
<keyword evidence="3" id="KW-1278">Translocase</keyword>
<feature type="transmembrane region" description="Helical" evidence="6">
    <location>
        <begin position="60"/>
        <end position="90"/>
    </location>
</feature>
<gene>
    <name evidence="8" type="ORF">METZ01_LOCUS4353</name>
</gene>
<dbReference type="PRINTS" id="PR00119">
    <property type="entry name" value="CATATPASE"/>
</dbReference>
<sequence>VDDAPTTKGTTAADTPGLTGLTAAEVAERVADGRVNDVPDAPVRTTGEILRANVLTPINAIMGALFALILVAGFPGDALFAGVIVSNSIIGTVQELRARRTLTELAVLSAPGARVVRDGTASDIEVSGVVADDLLELRPGDQVVVDGVVVDAIGLEVDESLLTGEADPVDKAVGDGVLSGSFVAAGTGHVRATGIGSESYAVTLAEEARRFTLVDSELRSGVNTILRWLSVIIPPAAGLLLLRLLVTEDLWEEALRGTVAAAVAMVPDGLVLLTSLSFIVGVVALARRKALARELASVELLARVDTLCLDKTGTITTGEIAFAGLETIGATTDGEAANAVGAMAAADPAPNATLAALAADLPSPGWRAATVVPFSSARKWAAADFDGRATYHLGAPDVLLPKGEWAVARERVAELAEAGQRVLVLTRATAGSCDAKTLPAARLPMCLILLEDTVRPEAPEILAWFAEQGVSLKVISGDHPATVAAVARRAGVPGADRWVDARDLPDDPEALSDAVAAGAVFGRVTPHQKRAMIDALQARGHTVAMTGDGVNDVLALKDADMGIAMGSGSSASRAVAQLVLLDDRFSTLPRVLAEGRRVINNVERVANLFITKATYAVLLTAIVGLFGVPFPFLPKQLTLIGTISVGVPGFFLALAPDDSLVRPGFLARVLRYALPAGTAAAAATFVAYEVVRRSDATLEAARTSATLTLLGISLVVLLGISRPLRPWKVGLAAAMGGWYALTMAWSFPRDYFELVIPPTSAWLTAAACTAAGGLLVAVLPRITNRR</sequence>
<dbReference type="Gene3D" id="3.40.1110.10">
    <property type="entry name" value="Calcium-transporting ATPase, cytoplasmic domain N"/>
    <property type="match status" value="1"/>
</dbReference>
<evidence type="ECO:0000259" key="7">
    <source>
        <dbReference type="Pfam" id="PF00122"/>
    </source>
</evidence>
<dbReference type="SFLD" id="SFLDF00027">
    <property type="entry name" value="p-type_atpase"/>
    <property type="match status" value="1"/>
</dbReference>
<feature type="non-terminal residue" evidence="8">
    <location>
        <position position="1"/>
    </location>
</feature>
<organism evidence="8">
    <name type="scientific">marine metagenome</name>
    <dbReference type="NCBI Taxonomy" id="408172"/>
    <lineage>
        <taxon>unclassified sequences</taxon>
        <taxon>metagenomes</taxon>
        <taxon>ecological metagenomes</taxon>
    </lineage>
</organism>
<dbReference type="EMBL" id="UINC01000223">
    <property type="protein sequence ID" value="SUZ51499.1"/>
    <property type="molecule type" value="Genomic_DNA"/>
</dbReference>
<dbReference type="GO" id="GO:0005524">
    <property type="term" value="F:ATP binding"/>
    <property type="evidence" value="ECO:0007669"/>
    <property type="project" value="InterPro"/>
</dbReference>
<dbReference type="SFLD" id="SFLDG00002">
    <property type="entry name" value="C1.7:_P-type_atpase_like"/>
    <property type="match status" value="1"/>
</dbReference>
<dbReference type="InterPro" id="IPR023299">
    <property type="entry name" value="ATPase_P-typ_cyto_dom_N"/>
</dbReference>
<dbReference type="InterPro" id="IPR059000">
    <property type="entry name" value="ATPase_P-type_domA"/>
</dbReference>
<dbReference type="Pfam" id="PF00702">
    <property type="entry name" value="Hydrolase"/>
    <property type="match status" value="1"/>
</dbReference>
<dbReference type="SFLD" id="SFLDS00003">
    <property type="entry name" value="Haloacid_Dehalogenase"/>
    <property type="match status" value="1"/>
</dbReference>
<feature type="transmembrane region" description="Helical" evidence="6">
    <location>
        <begin position="669"/>
        <end position="688"/>
    </location>
</feature>
<accession>A0A381NAN3</accession>
<dbReference type="SUPFAM" id="SSF81653">
    <property type="entry name" value="Calcium ATPase, transduction domain A"/>
    <property type="match status" value="1"/>
</dbReference>